<dbReference type="ExpressionAtlas" id="A0A3L6E517">
    <property type="expression patterns" value="baseline and differential"/>
</dbReference>
<dbReference type="AlphaFoldDB" id="A0A3L6E517"/>
<evidence type="ECO:0000256" key="1">
    <source>
        <dbReference type="SAM" id="MobiDB-lite"/>
    </source>
</evidence>
<dbReference type="Proteomes" id="UP000251960">
    <property type="component" value="Chromosome 7"/>
</dbReference>
<feature type="region of interest" description="Disordered" evidence="1">
    <location>
        <begin position="18"/>
        <end position="53"/>
    </location>
</feature>
<dbReference type="EMBL" id="NCVQ01000008">
    <property type="protein sequence ID" value="PWZ15976.1"/>
    <property type="molecule type" value="Genomic_DNA"/>
</dbReference>
<evidence type="ECO:0000313" key="2">
    <source>
        <dbReference type="EMBL" id="PWZ15976.1"/>
    </source>
</evidence>
<feature type="compositionally biased region" description="Pro residues" evidence="1">
    <location>
        <begin position="40"/>
        <end position="51"/>
    </location>
</feature>
<gene>
    <name evidence="2" type="ORF">Zm00014a_034498</name>
</gene>
<name>A0A3L6E517_MAIZE</name>
<accession>A0A3L6E517</accession>
<feature type="compositionally biased region" description="Low complexity" evidence="1">
    <location>
        <begin position="27"/>
        <end position="39"/>
    </location>
</feature>
<proteinExistence type="predicted"/>
<reference evidence="2" key="1">
    <citation type="journal article" date="2018" name="Nat. Genet.">
        <title>Extensive intraspecific gene order and gene structural variations between Mo17 and other maize genomes.</title>
        <authorList>
            <person name="Sun S."/>
            <person name="Zhou Y."/>
            <person name="Chen J."/>
            <person name="Shi J."/>
            <person name="Zhao H."/>
            <person name="Zhao H."/>
            <person name="Song W."/>
            <person name="Zhang M."/>
            <person name="Cui Y."/>
            <person name="Dong X."/>
            <person name="Liu H."/>
            <person name="Ma X."/>
            <person name="Jiao Y."/>
            <person name="Wang B."/>
            <person name="Wei X."/>
            <person name="Stein J.C."/>
            <person name="Glaubitz J.C."/>
            <person name="Lu F."/>
            <person name="Yu G."/>
            <person name="Liang C."/>
            <person name="Fengler K."/>
            <person name="Li B."/>
            <person name="Rafalski A."/>
            <person name="Schnable P.S."/>
            <person name="Ware D.H."/>
            <person name="Buckler E.S."/>
            <person name="Lai J."/>
        </authorList>
    </citation>
    <scope>NUCLEOTIDE SEQUENCE [LARGE SCALE GENOMIC DNA]</scope>
    <source>
        <tissue evidence="2">Seedling</tissue>
    </source>
</reference>
<sequence length="141" mass="14920">MAPPPALPLVAAFSTRARGCRQEPCHGQTGPSSSSAATSTPPPQNSSPGSPPNRVLRSICAVPTHAVVLVFGTAPCRVIALRSSTVYEPHFAGSAQPQHRRRSPSERNPVFCVEKKASRSTLVDVRSDAQSRIAIILTNTV</sequence>
<organism evidence="2">
    <name type="scientific">Zea mays</name>
    <name type="common">Maize</name>
    <dbReference type="NCBI Taxonomy" id="4577"/>
    <lineage>
        <taxon>Eukaryota</taxon>
        <taxon>Viridiplantae</taxon>
        <taxon>Streptophyta</taxon>
        <taxon>Embryophyta</taxon>
        <taxon>Tracheophyta</taxon>
        <taxon>Spermatophyta</taxon>
        <taxon>Magnoliopsida</taxon>
        <taxon>Liliopsida</taxon>
        <taxon>Poales</taxon>
        <taxon>Poaceae</taxon>
        <taxon>PACMAD clade</taxon>
        <taxon>Panicoideae</taxon>
        <taxon>Andropogonodae</taxon>
        <taxon>Andropogoneae</taxon>
        <taxon>Tripsacinae</taxon>
        <taxon>Zea</taxon>
    </lineage>
</organism>
<protein>
    <submittedName>
        <fullName evidence="2">Uncharacterized protein</fullName>
    </submittedName>
</protein>
<comment type="caution">
    <text evidence="2">The sequence shown here is derived from an EMBL/GenBank/DDBJ whole genome shotgun (WGS) entry which is preliminary data.</text>
</comment>